<dbReference type="GO" id="GO:0032991">
    <property type="term" value="C:protein-containing complex"/>
    <property type="evidence" value="ECO:0007669"/>
    <property type="project" value="UniProtKB-ARBA"/>
</dbReference>
<name>A0AAD7FR52_9AGAR</name>
<dbReference type="Pfam" id="PF08311">
    <property type="entry name" value="Mad3_BUB1_I"/>
    <property type="match status" value="1"/>
</dbReference>
<dbReference type="PANTHER" id="PTHR14030:SF4">
    <property type="entry name" value="BUB1 KINASE, ISOFORM A-RELATED"/>
    <property type="match status" value="1"/>
</dbReference>
<dbReference type="PANTHER" id="PTHR14030">
    <property type="entry name" value="MITOTIC CHECKPOINT SERINE/THREONINE-PROTEIN KINASE BUB1"/>
    <property type="match status" value="1"/>
</dbReference>
<organism evidence="3 4">
    <name type="scientific">Roridomyces roridus</name>
    <dbReference type="NCBI Taxonomy" id="1738132"/>
    <lineage>
        <taxon>Eukaryota</taxon>
        <taxon>Fungi</taxon>
        <taxon>Dikarya</taxon>
        <taxon>Basidiomycota</taxon>
        <taxon>Agaricomycotina</taxon>
        <taxon>Agaricomycetes</taxon>
        <taxon>Agaricomycetidae</taxon>
        <taxon>Agaricales</taxon>
        <taxon>Marasmiineae</taxon>
        <taxon>Mycenaceae</taxon>
        <taxon>Roridomyces</taxon>
    </lineage>
</organism>
<sequence length="418" mass="45724">MDVFDDTPNIVDFDLLEAAKENVQPLATGRRVTALSAVLATPHAQRESKLAATRNRLRINIEIALEDEEDDPLEAYSCLVNWTLENYPQGHSNESGLLDLLEEATRVLKDHRDGKWRGEIKYLKLWLLYASYVEKPTIIYEFLIANEIGTAFALLYEEFAAVLERDGRRKEADDAYLLGIARKAAPLDHLKGRHTDFQKRMMLAAALPPPPVPVVDTTRPALTTTARASPSTRAAPSLTPNAPVTNARIQVFVDPTSESAEASGNAFPDVGTRKTRVKENVPEAKKMEGSKLRQPGKTKRLASAGAPSTSSFAVYVDEEAAVMPPPPPPATTSRKTSSSSRTPAKSLIQPFEEEGGVPSTPKFVPFQDEPDTVSPTMSTPAPESVMKVKKADTRDAVPASEAEALRRDPLKNYGALAR</sequence>
<dbReference type="InterPro" id="IPR015661">
    <property type="entry name" value="Bub1/Mad3"/>
</dbReference>
<proteinExistence type="predicted"/>
<dbReference type="EMBL" id="JARKIF010000007">
    <property type="protein sequence ID" value="KAJ7634658.1"/>
    <property type="molecule type" value="Genomic_DNA"/>
</dbReference>
<dbReference type="SMART" id="SM00777">
    <property type="entry name" value="Mad3_BUB1_I"/>
    <property type="match status" value="1"/>
</dbReference>
<keyword evidence="4" id="KW-1185">Reference proteome</keyword>
<feature type="compositionally biased region" description="Low complexity" evidence="1">
    <location>
        <begin position="331"/>
        <end position="346"/>
    </location>
</feature>
<feature type="region of interest" description="Disordered" evidence="1">
    <location>
        <begin position="257"/>
        <end position="308"/>
    </location>
</feature>
<comment type="caution">
    <text evidence="3">The sequence shown here is derived from an EMBL/GenBank/DDBJ whole genome shotgun (WGS) entry which is preliminary data.</text>
</comment>
<accession>A0AAD7FR52</accession>
<dbReference type="GO" id="GO:0004672">
    <property type="term" value="F:protein kinase activity"/>
    <property type="evidence" value="ECO:0007669"/>
    <property type="project" value="TreeGrafter"/>
</dbReference>
<evidence type="ECO:0000256" key="1">
    <source>
        <dbReference type="SAM" id="MobiDB-lite"/>
    </source>
</evidence>
<dbReference type="Proteomes" id="UP001221142">
    <property type="component" value="Unassembled WGS sequence"/>
</dbReference>
<evidence type="ECO:0000259" key="2">
    <source>
        <dbReference type="PROSITE" id="PS51489"/>
    </source>
</evidence>
<dbReference type="FunFam" id="1.25.40.430:FF:000003">
    <property type="entry name" value="Checkpoint serine/threonine-protein kinase BUB1"/>
    <property type="match status" value="1"/>
</dbReference>
<feature type="domain" description="BUB1 N-terminal" evidence="2">
    <location>
        <begin position="59"/>
        <end position="224"/>
    </location>
</feature>
<dbReference type="GO" id="GO:0007094">
    <property type="term" value="P:mitotic spindle assembly checkpoint signaling"/>
    <property type="evidence" value="ECO:0007669"/>
    <property type="project" value="InterPro"/>
</dbReference>
<dbReference type="InterPro" id="IPR013212">
    <property type="entry name" value="Mad3/Bub1_I"/>
</dbReference>
<dbReference type="PROSITE" id="PS51489">
    <property type="entry name" value="BUB1_N"/>
    <property type="match status" value="1"/>
</dbReference>
<dbReference type="Gene3D" id="1.25.40.430">
    <property type="match status" value="1"/>
</dbReference>
<protein>
    <submittedName>
        <fullName evidence="3">Mad3/BUB1 homology region 1-domain-containing protein</fullName>
    </submittedName>
</protein>
<evidence type="ECO:0000313" key="4">
    <source>
        <dbReference type="Proteomes" id="UP001221142"/>
    </source>
</evidence>
<reference evidence="3" key="1">
    <citation type="submission" date="2023-03" db="EMBL/GenBank/DDBJ databases">
        <title>Massive genome expansion in bonnet fungi (Mycena s.s.) driven by repeated elements and novel gene families across ecological guilds.</title>
        <authorList>
            <consortium name="Lawrence Berkeley National Laboratory"/>
            <person name="Harder C.B."/>
            <person name="Miyauchi S."/>
            <person name="Viragh M."/>
            <person name="Kuo A."/>
            <person name="Thoen E."/>
            <person name="Andreopoulos B."/>
            <person name="Lu D."/>
            <person name="Skrede I."/>
            <person name="Drula E."/>
            <person name="Henrissat B."/>
            <person name="Morin E."/>
            <person name="Kohler A."/>
            <person name="Barry K."/>
            <person name="LaButti K."/>
            <person name="Morin E."/>
            <person name="Salamov A."/>
            <person name="Lipzen A."/>
            <person name="Mereny Z."/>
            <person name="Hegedus B."/>
            <person name="Baldrian P."/>
            <person name="Stursova M."/>
            <person name="Weitz H."/>
            <person name="Taylor A."/>
            <person name="Grigoriev I.V."/>
            <person name="Nagy L.G."/>
            <person name="Martin F."/>
            <person name="Kauserud H."/>
        </authorList>
    </citation>
    <scope>NUCLEOTIDE SEQUENCE</scope>
    <source>
        <strain evidence="3">9284</strain>
    </source>
</reference>
<gene>
    <name evidence="3" type="ORF">FB45DRAFT_909470</name>
</gene>
<dbReference type="GO" id="GO:0051754">
    <property type="term" value="P:meiotic sister chromatid cohesion, centromeric"/>
    <property type="evidence" value="ECO:0007669"/>
    <property type="project" value="TreeGrafter"/>
</dbReference>
<evidence type="ECO:0000313" key="3">
    <source>
        <dbReference type="EMBL" id="KAJ7634658.1"/>
    </source>
</evidence>
<dbReference type="AlphaFoldDB" id="A0AAD7FR52"/>
<feature type="compositionally biased region" description="Basic and acidic residues" evidence="1">
    <location>
        <begin position="277"/>
        <end position="291"/>
    </location>
</feature>
<feature type="region of interest" description="Disordered" evidence="1">
    <location>
        <begin position="321"/>
        <end position="418"/>
    </location>
</feature>
<dbReference type="GO" id="GO:0005634">
    <property type="term" value="C:nucleus"/>
    <property type="evidence" value="ECO:0007669"/>
    <property type="project" value="TreeGrafter"/>
</dbReference>